<sequence length="288" mass="32336">MKNLSKSKLSMSRSIKVKITVFFLIIVLSIVTLLSVILYLQCAAMVTKEASDRAYETVEEASNAIDVGEFVKLQTIEDEKNPSYIQMRQNLEYIRKISGAKYIFTMRKNDDGNFMYVVDGSAIEEISHIGDTEESMPAFEKVWSGEVYKDEKIHHEEGWGSFISSYYPLKDNQGNVVGFIAADYDVESVYLGLNKFKTTSIIIFLGFAVIILICGLLLSNSISKPIKNAVEYSKELENLNLTKDASQRNLNRKDEFGDLAHALHSITDSFRDIIGKISDSSEQMAAAS</sequence>
<dbReference type="GO" id="GO:0000155">
    <property type="term" value="F:phosphorelay sensor kinase activity"/>
    <property type="evidence" value="ECO:0007669"/>
    <property type="project" value="TreeGrafter"/>
</dbReference>
<dbReference type="RefSeq" id="WP_023211417.1">
    <property type="nucleotide sequence ID" value="NC_015519.1"/>
</dbReference>
<dbReference type="PROSITE" id="PS50885">
    <property type="entry name" value="HAMP"/>
    <property type="match status" value="1"/>
</dbReference>
<dbReference type="eggNOG" id="COG0840">
    <property type="taxonomic scope" value="Bacteria"/>
</dbReference>
<evidence type="ECO:0000259" key="9">
    <source>
        <dbReference type="PROSITE" id="PS50885"/>
    </source>
</evidence>
<dbReference type="SUPFAM" id="SSF103190">
    <property type="entry name" value="Sensory domain-like"/>
    <property type="match status" value="1"/>
</dbReference>
<evidence type="ECO:0000256" key="3">
    <source>
        <dbReference type="ARBA" id="ARBA00012438"/>
    </source>
</evidence>
<proteinExistence type="predicted"/>
<name>U4QIW2_TEPAE</name>
<evidence type="ECO:0000256" key="6">
    <source>
        <dbReference type="ARBA" id="ARBA00022777"/>
    </source>
</evidence>
<accession>U4QIW2</accession>
<keyword evidence="11" id="KW-1185">Reference proteome</keyword>
<comment type="subcellular location">
    <subcellularLocation>
        <location evidence="2">Membrane</location>
        <topology evidence="2">Multi-pass membrane protein</topology>
    </subcellularLocation>
</comment>
<comment type="catalytic activity">
    <reaction evidence="1">
        <text>ATP + protein L-histidine = ADP + protein N-phospho-L-histidine.</text>
        <dbReference type="EC" id="2.7.13.3"/>
    </reaction>
</comment>
<gene>
    <name evidence="10" type="ordered locus">TEPIRE1_1015</name>
</gene>
<dbReference type="PANTHER" id="PTHR45528">
    <property type="entry name" value="SENSOR HISTIDINE KINASE CPXA"/>
    <property type="match status" value="1"/>
</dbReference>
<feature type="domain" description="HAMP" evidence="9">
    <location>
        <begin position="220"/>
        <end position="275"/>
    </location>
</feature>
<evidence type="ECO:0000313" key="10">
    <source>
        <dbReference type="EMBL" id="CDI40544.1"/>
    </source>
</evidence>
<dbReference type="AlphaFoldDB" id="U4QIW2"/>
<keyword evidence="6" id="KW-0418">Kinase</keyword>
<dbReference type="InterPro" id="IPR003660">
    <property type="entry name" value="HAMP_dom"/>
</dbReference>
<evidence type="ECO:0000256" key="2">
    <source>
        <dbReference type="ARBA" id="ARBA00004141"/>
    </source>
</evidence>
<keyword evidence="7 8" id="KW-0472">Membrane</keyword>
<evidence type="ECO:0000256" key="4">
    <source>
        <dbReference type="ARBA" id="ARBA00022553"/>
    </source>
</evidence>
<evidence type="ECO:0000313" key="11">
    <source>
        <dbReference type="Proteomes" id="UP000010802"/>
    </source>
</evidence>
<keyword evidence="8" id="KW-1133">Transmembrane helix</keyword>
<dbReference type="HOGENOM" id="CLU_966222_0_0_9"/>
<evidence type="ECO:0000256" key="1">
    <source>
        <dbReference type="ARBA" id="ARBA00000085"/>
    </source>
</evidence>
<keyword evidence="4" id="KW-0597">Phosphoprotein</keyword>
<protein>
    <recommendedName>
        <fullName evidence="3">histidine kinase</fullName>
        <ecNumber evidence="3">2.7.13.3</ecNumber>
    </recommendedName>
</protein>
<dbReference type="EMBL" id="HF563609">
    <property type="protein sequence ID" value="CDI40544.1"/>
    <property type="molecule type" value="Genomic_DNA"/>
</dbReference>
<dbReference type="InterPro" id="IPR050398">
    <property type="entry name" value="HssS/ArlS-like"/>
</dbReference>
<evidence type="ECO:0000256" key="7">
    <source>
        <dbReference type="ARBA" id="ARBA00023136"/>
    </source>
</evidence>
<dbReference type="SMART" id="SM00304">
    <property type="entry name" value="HAMP"/>
    <property type="match status" value="1"/>
</dbReference>
<dbReference type="PANTHER" id="PTHR45528:SF10">
    <property type="entry name" value="METHYL-ACCEPTING CHEMOTAXIS PROTEIN"/>
    <property type="match status" value="1"/>
</dbReference>
<dbReference type="Proteomes" id="UP000010802">
    <property type="component" value="Chromosome"/>
</dbReference>
<dbReference type="GO" id="GO:0005886">
    <property type="term" value="C:plasma membrane"/>
    <property type="evidence" value="ECO:0007669"/>
    <property type="project" value="TreeGrafter"/>
</dbReference>
<dbReference type="InterPro" id="IPR029151">
    <property type="entry name" value="Sensor-like_sf"/>
</dbReference>
<keyword evidence="8" id="KW-0812">Transmembrane</keyword>
<organism evidence="10 11">
    <name type="scientific">Tepidanaerobacter acetatoxydans (strain DSM 21804 / JCM 16047 / Re1)</name>
    <dbReference type="NCBI Taxonomy" id="1209989"/>
    <lineage>
        <taxon>Bacteria</taxon>
        <taxon>Bacillati</taxon>
        <taxon>Bacillota</taxon>
        <taxon>Clostridia</taxon>
        <taxon>Thermosediminibacterales</taxon>
        <taxon>Tepidanaerobacteraceae</taxon>
        <taxon>Tepidanaerobacter</taxon>
    </lineage>
</organism>
<dbReference type="SUPFAM" id="SSF158472">
    <property type="entry name" value="HAMP domain-like"/>
    <property type="match status" value="1"/>
</dbReference>
<reference evidence="11" key="1">
    <citation type="journal article" date="2013" name="Genome Announc.">
        <title>First genome sequence of a syntrophic acetate-oxidizing bacterium, Tepidanaerobacter acetatoxydans strain Re1.</title>
        <authorList>
            <person name="Manzoor S."/>
            <person name="Bongcam-Rudloff E."/>
            <person name="Schnurer A."/>
            <person name="Muller B."/>
        </authorList>
    </citation>
    <scope>NUCLEOTIDE SEQUENCE [LARGE SCALE GENOMIC DNA]</scope>
    <source>
        <strain evidence="11">Re1</strain>
    </source>
</reference>
<keyword evidence="5" id="KW-0808">Transferase</keyword>
<evidence type="ECO:0000256" key="5">
    <source>
        <dbReference type="ARBA" id="ARBA00022679"/>
    </source>
</evidence>
<dbReference type="EC" id="2.7.13.3" evidence="3"/>
<feature type="transmembrane region" description="Helical" evidence="8">
    <location>
        <begin position="21"/>
        <end position="40"/>
    </location>
</feature>
<evidence type="ECO:0000256" key="8">
    <source>
        <dbReference type="SAM" id="Phobius"/>
    </source>
</evidence>
<feature type="transmembrane region" description="Helical" evidence="8">
    <location>
        <begin position="201"/>
        <end position="218"/>
    </location>
</feature>
<dbReference type="KEGG" id="tae:TepiRe1_1015"/>
<dbReference type="Gene3D" id="6.10.340.10">
    <property type="match status" value="1"/>
</dbReference>